<accession>A0ABN2QJK9</accession>
<dbReference type="Proteomes" id="UP001501116">
    <property type="component" value="Unassembled WGS sequence"/>
</dbReference>
<evidence type="ECO:0000313" key="2">
    <source>
        <dbReference type="Proteomes" id="UP001501116"/>
    </source>
</evidence>
<gene>
    <name evidence="1" type="ORF">GCM10009754_22130</name>
</gene>
<evidence type="ECO:0008006" key="3">
    <source>
        <dbReference type="Google" id="ProtNLM"/>
    </source>
</evidence>
<organism evidence="1 2">
    <name type="scientific">Amycolatopsis minnesotensis</name>
    <dbReference type="NCBI Taxonomy" id="337894"/>
    <lineage>
        <taxon>Bacteria</taxon>
        <taxon>Bacillati</taxon>
        <taxon>Actinomycetota</taxon>
        <taxon>Actinomycetes</taxon>
        <taxon>Pseudonocardiales</taxon>
        <taxon>Pseudonocardiaceae</taxon>
        <taxon>Amycolatopsis</taxon>
    </lineage>
</organism>
<comment type="caution">
    <text evidence="1">The sequence shown here is derived from an EMBL/GenBank/DDBJ whole genome shotgun (WGS) entry which is preliminary data.</text>
</comment>
<sequence length="66" mass="7052">MRSGPHLGLRSSIFQGRRMSIPVKWMAEADALKGAFAASDSPKGPFRGVHAAFLALARRGMAMLAP</sequence>
<name>A0ABN2QJK9_9PSEU</name>
<protein>
    <recommendedName>
        <fullName evidence="3">DUF397 domain-containing protein</fullName>
    </recommendedName>
</protein>
<dbReference type="EMBL" id="BAAANN010000007">
    <property type="protein sequence ID" value="GAA1952628.1"/>
    <property type="molecule type" value="Genomic_DNA"/>
</dbReference>
<keyword evidence="2" id="KW-1185">Reference proteome</keyword>
<reference evidence="1 2" key="1">
    <citation type="journal article" date="2019" name="Int. J. Syst. Evol. Microbiol.">
        <title>The Global Catalogue of Microorganisms (GCM) 10K type strain sequencing project: providing services to taxonomists for standard genome sequencing and annotation.</title>
        <authorList>
            <consortium name="The Broad Institute Genomics Platform"/>
            <consortium name="The Broad Institute Genome Sequencing Center for Infectious Disease"/>
            <person name="Wu L."/>
            <person name="Ma J."/>
        </authorList>
    </citation>
    <scope>NUCLEOTIDE SEQUENCE [LARGE SCALE GENOMIC DNA]</scope>
    <source>
        <strain evidence="1 2">JCM 14545</strain>
    </source>
</reference>
<evidence type="ECO:0000313" key="1">
    <source>
        <dbReference type="EMBL" id="GAA1952628.1"/>
    </source>
</evidence>
<proteinExistence type="predicted"/>